<evidence type="ECO:0000313" key="3">
    <source>
        <dbReference type="Proteomes" id="UP001549119"/>
    </source>
</evidence>
<feature type="chain" id="PRO_5045060106" evidence="1">
    <location>
        <begin position="27"/>
        <end position="111"/>
    </location>
</feature>
<reference evidence="2 3" key="1">
    <citation type="submission" date="2024-06" db="EMBL/GenBank/DDBJ databases">
        <title>Genomics of switchgrass bacterial isolates.</title>
        <authorList>
            <person name="Shade A."/>
        </authorList>
    </citation>
    <scope>NUCLEOTIDE SEQUENCE [LARGE SCALE GENOMIC DNA]</scope>
    <source>
        <strain evidence="2 3">PvP084</strain>
    </source>
</reference>
<keyword evidence="3" id="KW-1185">Reference proteome</keyword>
<accession>A0ABV2NQA3</accession>
<gene>
    <name evidence="2" type="ORF">ABIC20_005935</name>
</gene>
<evidence type="ECO:0000256" key="1">
    <source>
        <dbReference type="SAM" id="SignalP"/>
    </source>
</evidence>
<name>A0ABV2NQA3_9HYPH</name>
<comment type="caution">
    <text evidence="2">The sequence shown here is derived from an EMBL/GenBank/DDBJ whole genome shotgun (WGS) entry which is preliminary data.</text>
</comment>
<protein>
    <submittedName>
        <fullName evidence="2">Uncharacterized protein YceK</fullName>
    </submittedName>
</protein>
<dbReference type="EMBL" id="JBEPNW010000002">
    <property type="protein sequence ID" value="MET3868626.1"/>
    <property type="molecule type" value="Genomic_DNA"/>
</dbReference>
<feature type="signal peptide" evidence="1">
    <location>
        <begin position="1"/>
        <end position="26"/>
    </location>
</feature>
<organism evidence="2 3">
    <name type="scientific">Methylobacterium radiotolerans</name>
    <dbReference type="NCBI Taxonomy" id="31998"/>
    <lineage>
        <taxon>Bacteria</taxon>
        <taxon>Pseudomonadati</taxon>
        <taxon>Pseudomonadota</taxon>
        <taxon>Alphaproteobacteria</taxon>
        <taxon>Hyphomicrobiales</taxon>
        <taxon>Methylobacteriaceae</taxon>
        <taxon>Methylobacterium</taxon>
    </lineage>
</organism>
<proteinExistence type="predicted"/>
<evidence type="ECO:0000313" key="2">
    <source>
        <dbReference type="EMBL" id="MET3868626.1"/>
    </source>
</evidence>
<dbReference type="RefSeq" id="WP_354404993.1">
    <property type="nucleotide sequence ID" value="NZ_JBEPNW010000002.1"/>
</dbReference>
<keyword evidence="1" id="KW-0732">Signal</keyword>
<dbReference type="Proteomes" id="UP001549119">
    <property type="component" value="Unassembled WGS sequence"/>
</dbReference>
<sequence length="111" mass="12204">MMMQRLSSIVALTIVTSFCGSITARAATEEQKQAAIENLAMISMAKKWCTDYQIDQESTVAAALSVVDLTQEPYTSKFKEQRATAEKMVGQYGTTTFCLAAFKTYGPERGI</sequence>